<gene>
    <name evidence="2" type="ORF">DFR74_101808</name>
</gene>
<dbReference type="SUPFAM" id="SSF55961">
    <property type="entry name" value="Bet v1-like"/>
    <property type="match status" value="1"/>
</dbReference>
<protein>
    <recommendedName>
        <fullName evidence="4">Ligand-binding SRPBCC domain-containing protein</fullName>
    </recommendedName>
</protein>
<dbReference type="AlphaFoldDB" id="A0A366E339"/>
<feature type="compositionally biased region" description="Basic and acidic residues" evidence="1">
    <location>
        <begin position="18"/>
        <end position="27"/>
    </location>
</feature>
<accession>A0A366E339</accession>
<dbReference type="STRING" id="1210090.GCA_001613185_02959"/>
<dbReference type="InterPro" id="IPR023393">
    <property type="entry name" value="START-like_dom_sf"/>
</dbReference>
<dbReference type="OrthoDB" id="9801773at2"/>
<proteinExistence type="predicted"/>
<feature type="region of interest" description="Disordered" evidence="1">
    <location>
        <begin position="1"/>
        <end position="27"/>
    </location>
</feature>
<name>A0A366E339_9NOCA</name>
<keyword evidence="3" id="KW-1185">Reference proteome</keyword>
<dbReference type="EMBL" id="QNRE01000001">
    <property type="protein sequence ID" value="RBO96791.1"/>
    <property type="molecule type" value="Genomic_DNA"/>
</dbReference>
<evidence type="ECO:0000313" key="2">
    <source>
        <dbReference type="EMBL" id="RBO96791.1"/>
    </source>
</evidence>
<reference evidence="2 3" key="1">
    <citation type="submission" date="2018-06" db="EMBL/GenBank/DDBJ databases">
        <title>Genomic Encyclopedia of Type Strains, Phase IV (KMG-IV): sequencing the most valuable type-strain genomes for metagenomic binning, comparative biology and taxonomic classification.</title>
        <authorList>
            <person name="Goeker M."/>
        </authorList>
    </citation>
    <scope>NUCLEOTIDE SEQUENCE [LARGE SCALE GENOMIC DNA]</scope>
    <source>
        <strain evidence="2 3">DSM 44599</strain>
    </source>
</reference>
<dbReference type="Gene3D" id="3.30.530.20">
    <property type="match status" value="1"/>
</dbReference>
<evidence type="ECO:0000313" key="3">
    <source>
        <dbReference type="Proteomes" id="UP000252586"/>
    </source>
</evidence>
<organism evidence="2 3">
    <name type="scientific">Nocardia puris</name>
    <dbReference type="NCBI Taxonomy" id="208602"/>
    <lineage>
        <taxon>Bacteria</taxon>
        <taxon>Bacillati</taxon>
        <taxon>Actinomycetota</taxon>
        <taxon>Actinomycetes</taxon>
        <taxon>Mycobacteriales</taxon>
        <taxon>Nocardiaceae</taxon>
        <taxon>Nocardia</taxon>
    </lineage>
</organism>
<comment type="caution">
    <text evidence="2">The sequence shown here is derived from an EMBL/GenBank/DDBJ whole genome shotgun (WGS) entry which is preliminary data.</text>
</comment>
<sequence>MHTESAGWKVSNNSAGPDHGRNTTDYDPNRYDSILTAVGRSWMSGKQPHIRPGRTTTLAIETTLPHDPRTVFDFCLNGINFAATMPDPLEYFWASKLQGELGGLYVFDWWYKRVFPIRWAALVDYYDDGREFSDIQVRGMFRYFHHTHTCQPTDDGGTHYRDTIVFRTALGPWMDRIVVAHEMERVFRVRHERMSRMLRAGV</sequence>
<evidence type="ECO:0008006" key="4">
    <source>
        <dbReference type="Google" id="ProtNLM"/>
    </source>
</evidence>
<dbReference type="RefSeq" id="WP_067508974.1">
    <property type="nucleotide sequence ID" value="NZ_CP107943.1"/>
</dbReference>
<evidence type="ECO:0000256" key="1">
    <source>
        <dbReference type="SAM" id="MobiDB-lite"/>
    </source>
</evidence>
<dbReference type="Proteomes" id="UP000252586">
    <property type="component" value="Unassembled WGS sequence"/>
</dbReference>